<dbReference type="EMBL" id="JAAZSR010000696">
    <property type="protein sequence ID" value="NKX52726.1"/>
    <property type="molecule type" value="Genomic_DNA"/>
</dbReference>
<evidence type="ECO:0000256" key="2">
    <source>
        <dbReference type="ARBA" id="ARBA00022692"/>
    </source>
</evidence>
<comment type="subcellular location">
    <subcellularLocation>
        <location evidence="5">Cell membrane</location>
        <topology evidence="5">Multi-pass membrane protein</topology>
    </subcellularLocation>
    <subcellularLocation>
        <location evidence="1">Membrane</location>
        <topology evidence="1">Multi-pass membrane protein</topology>
    </subcellularLocation>
</comment>
<evidence type="ECO:0000313" key="7">
    <source>
        <dbReference type="Proteomes" id="UP000523795"/>
    </source>
</evidence>
<reference evidence="6 7" key="1">
    <citation type="submission" date="2020-04" db="EMBL/GenBank/DDBJ databases">
        <authorList>
            <person name="Liu S."/>
        </authorList>
    </citation>
    <scope>NUCLEOTIDE SEQUENCE [LARGE SCALE GENOMIC DNA]</scope>
    <source>
        <strain evidence="6 7">CGMCC 1.15091</strain>
    </source>
</reference>
<evidence type="ECO:0000313" key="6">
    <source>
        <dbReference type="EMBL" id="NKX52726.1"/>
    </source>
</evidence>
<keyword evidence="4 5" id="KW-0472">Membrane</keyword>
<name>A0ABX1JUJ6_9MICC</name>
<keyword evidence="2 5" id="KW-0812">Transmembrane</keyword>
<dbReference type="Pfam" id="PF01925">
    <property type="entry name" value="TauE"/>
    <property type="match status" value="1"/>
</dbReference>
<proteinExistence type="inferred from homology"/>
<protein>
    <recommendedName>
        <fullName evidence="5">Probable membrane transporter protein</fullName>
    </recommendedName>
</protein>
<evidence type="ECO:0000256" key="4">
    <source>
        <dbReference type="ARBA" id="ARBA00023136"/>
    </source>
</evidence>
<keyword evidence="3 5" id="KW-1133">Transmembrane helix</keyword>
<evidence type="ECO:0000256" key="1">
    <source>
        <dbReference type="ARBA" id="ARBA00004141"/>
    </source>
</evidence>
<feature type="non-terminal residue" evidence="6">
    <location>
        <position position="1"/>
    </location>
</feature>
<feature type="transmembrane region" description="Helical" evidence="5">
    <location>
        <begin position="120"/>
        <end position="138"/>
    </location>
</feature>
<feature type="transmembrane region" description="Helical" evidence="5">
    <location>
        <begin position="150"/>
        <end position="169"/>
    </location>
</feature>
<keyword evidence="5" id="KW-1003">Cell membrane</keyword>
<keyword evidence="7" id="KW-1185">Reference proteome</keyword>
<dbReference type="InterPro" id="IPR002781">
    <property type="entry name" value="TM_pro_TauE-like"/>
</dbReference>
<feature type="transmembrane region" description="Helical" evidence="5">
    <location>
        <begin position="45"/>
        <end position="72"/>
    </location>
</feature>
<comment type="caution">
    <text evidence="6">The sequence shown here is derived from an EMBL/GenBank/DDBJ whole genome shotgun (WGS) entry which is preliminary data.</text>
</comment>
<evidence type="ECO:0000256" key="3">
    <source>
        <dbReference type="ARBA" id="ARBA00022989"/>
    </source>
</evidence>
<dbReference type="Proteomes" id="UP000523795">
    <property type="component" value="Unassembled WGS sequence"/>
</dbReference>
<gene>
    <name evidence="6" type="ORF">HER39_19550</name>
</gene>
<organism evidence="6 7">
    <name type="scientific">Arthrobacter deserti</name>
    <dbReference type="NCBI Taxonomy" id="1742687"/>
    <lineage>
        <taxon>Bacteria</taxon>
        <taxon>Bacillati</taxon>
        <taxon>Actinomycetota</taxon>
        <taxon>Actinomycetes</taxon>
        <taxon>Micrococcales</taxon>
        <taxon>Micrococcaceae</taxon>
        <taxon>Arthrobacter</taxon>
    </lineage>
</organism>
<evidence type="ECO:0000256" key="5">
    <source>
        <dbReference type="RuleBase" id="RU363041"/>
    </source>
</evidence>
<sequence length="174" mass="18216">VLMVNVCGLVSSVLVMFRVWRDVDWHMYRWLAVPAVLGSVPASFAAVYLPAAPLAVTVGAVVLAALTVSLLLQRTSLVATGNAAKAAAGFAWGVTNAVAGVGGPAGSVYALLSRWPQRRFAATLQPFFVTIVVVTLTAKLAQDPGRMPPFGAPAWLLVAAMIALGIYAGEKLQR</sequence>
<comment type="similarity">
    <text evidence="5">Belongs to the 4-toluene sulfonate uptake permease (TSUP) (TC 2.A.102) family.</text>
</comment>
<accession>A0ABX1JUJ6</accession>
<feature type="non-terminal residue" evidence="6">
    <location>
        <position position="174"/>
    </location>
</feature>